<organism evidence="2 3">
    <name type="scientific">Sphingobacterium zhuxiongii</name>
    <dbReference type="NCBI Taxonomy" id="2662364"/>
    <lineage>
        <taxon>Bacteria</taxon>
        <taxon>Pseudomonadati</taxon>
        <taxon>Bacteroidota</taxon>
        <taxon>Sphingobacteriia</taxon>
        <taxon>Sphingobacteriales</taxon>
        <taxon>Sphingobacteriaceae</taxon>
        <taxon>Sphingobacterium</taxon>
    </lineage>
</organism>
<dbReference type="KEGG" id="sphe:GFH32_00525"/>
<accession>A0A5Q0Q4F4</accession>
<keyword evidence="3" id="KW-1185">Reference proteome</keyword>
<proteinExistence type="predicted"/>
<evidence type="ECO:0000259" key="1">
    <source>
        <dbReference type="Pfam" id="PF13304"/>
    </source>
</evidence>
<dbReference type="InterPro" id="IPR003959">
    <property type="entry name" value="ATPase_AAA_core"/>
</dbReference>
<dbReference type="Pfam" id="PF13304">
    <property type="entry name" value="AAA_21"/>
    <property type="match status" value="1"/>
</dbReference>
<sequence>MDVIDNFEKYNKEKAELEKQLSDIEFQTSTRAKEVADKESYLREYTRLTKEITTKRRDFLNQIVTGDKVKVSIKPFRNKSEFETKIRKLFQREGDTFQSDIDKLLDLCFNGNVENKIKEFREVILNIRNENINHLGLSGHFINFIKSMNDAQIDVLQILLSEDEIEIQYKTTSSAAFKSLSTASAGQKTTAILTFILSYGELPLILDQPEDDLDNRLVYELIVDRLKIVKDKRQLIIVTHNANIPVNGDSELIGRLPRFGRSGMCSMDLLPITKKAFQNGPFLFRANYWS</sequence>
<dbReference type="Proteomes" id="UP000326921">
    <property type="component" value="Chromosome"/>
</dbReference>
<protein>
    <submittedName>
        <fullName evidence="2">AAA family ATPase</fullName>
    </submittedName>
</protein>
<dbReference type="AlphaFoldDB" id="A0A5Q0Q4F4"/>
<reference evidence="2 3" key="1">
    <citation type="submission" date="2019-10" db="EMBL/GenBank/DDBJ databases">
        <authorList>
            <person name="Dong K."/>
        </authorList>
    </citation>
    <scope>NUCLEOTIDE SEQUENCE [LARGE SCALE GENOMIC DNA]</scope>
    <source>
        <strain evidence="3">dk4302</strain>
    </source>
</reference>
<dbReference type="Gene3D" id="3.40.50.300">
    <property type="entry name" value="P-loop containing nucleotide triphosphate hydrolases"/>
    <property type="match status" value="1"/>
</dbReference>
<feature type="domain" description="ATPase AAA-type core" evidence="1">
    <location>
        <begin position="69"/>
        <end position="244"/>
    </location>
</feature>
<dbReference type="SUPFAM" id="SSF52540">
    <property type="entry name" value="P-loop containing nucleoside triphosphate hydrolases"/>
    <property type="match status" value="1"/>
</dbReference>
<dbReference type="EMBL" id="CP045652">
    <property type="protein sequence ID" value="QGA24897.1"/>
    <property type="molecule type" value="Genomic_DNA"/>
</dbReference>
<name>A0A5Q0Q4F4_9SPHI</name>
<evidence type="ECO:0000313" key="3">
    <source>
        <dbReference type="Proteomes" id="UP000326921"/>
    </source>
</evidence>
<gene>
    <name evidence="2" type="ORF">GFH32_00525</name>
</gene>
<dbReference type="InterPro" id="IPR027417">
    <property type="entry name" value="P-loop_NTPase"/>
</dbReference>
<evidence type="ECO:0000313" key="2">
    <source>
        <dbReference type="EMBL" id="QGA24897.1"/>
    </source>
</evidence>